<proteinExistence type="predicted"/>
<name>A0A0A9AGB7_ARUDO</name>
<reference evidence="1" key="1">
    <citation type="submission" date="2014-09" db="EMBL/GenBank/DDBJ databases">
        <authorList>
            <person name="Magalhaes I.L.F."/>
            <person name="Oliveira U."/>
            <person name="Santos F.R."/>
            <person name="Vidigal T.H.D.A."/>
            <person name="Brescovit A.D."/>
            <person name="Santos A.J."/>
        </authorList>
    </citation>
    <scope>NUCLEOTIDE SEQUENCE</scope>
    <source>
        <tissue evidence="1">Shoot tissue taken approximately 20 cm above the soil surface</tissue>
    </source>
</reference>
<dbReference type="AlphaFoldDB" id="A0A0A9AGB7"/>
<protein>
    <submittedName>
        <fullName evidence="1">Uncharacterized protein</fullName>
    </submittedName>
</protein>
<evidence type="ECO:0000313" key="1">
    <source>
        <dbReference type="EMBL" id="JAD46112.1"/>
    </source>
</evidence>
<sequence>MKTMVPKVLVWLASYS</sequence>
<accession>A0A0A9AGB7</accession>
<reference evidence="1" key="2">
    <citation type="journal article" date="2015" name="Data Brief">
        <title>Shoot transcriptome of the giant reed, Arundo donax.</title>
        <authorList>
            <person name="Barrero R.A."/>
            <person name="Guerrero F.D."/>
            <person name="Moolhuijzen P."/>
            <person name="Goolsby J.A."/>
            <person name="Tidwell J."/>
            <person name="Bellgard S.E."/>
            <person name="Bellgard M.I."/>
        </authorList>
    </citation>
    <scope>NUCLEOTIDE SEQUENCE</scope>
    <source>
        <tissue evidence="1">Shoot tissue taken approximately 20 cm above the soil surface</tissue>
    </source>
</reference>
<dbReference type="EMBL" id="GBRH01251783">
    <property type="protein sequence ID" value="JAD46112.1"/>
    <property type="molecule type" value="Transcribed_RNA"/>
</dbReference>
<organism evidence="1">
    <name type="scientific">Arundo donax</name>
    <name type="common">Giant reed</name>
    <name type="synonym">Donax arundinaceus</name>
    <dbReference type="NCBI Taxonomy" id="35708"/>
    <lineage>
        <taxon>Eukaryota</taxon>
        <taxon>Viridiplantae</taxon>
        <taxon>Streptophyta</taxon>
        <taxon>Embryophyta</taxon>
        <taxon>Tracheophyta</taxon>
        <taxon>Spermatophyta</taxon>
        <taxon>Magnoliopsida</taxon>
        <taxon>Liliopsida</taxon>
        <taxon>Poales</taxon>
        <taxon>Poaceae</taxon>
        <taxon>PACMAD clade</taxon>
        <taxon>Arundinoideae</taxon>
        <taxon>Arundineae</taxon>
        <taxon>Arundo</taxon>
    </lineage>
</organism>